<dbReference type="Proteomes" id="UP000286104">
    <property type="component" value="Unassembled WGS sequence"/>
</dbReference>
<dbReference type="Proteomes" id="UP000479563">
    <property type="component" value="Unassembled WGS sequence"/>
</dbReference>
<dbReference type="AlphaFoldDB" id="A0A3E4LKD3"/>
<dbReference type="Pfam" id="PF25857">
    <property type="entry name" value="DUF7957"/>
    <property type="match status" value="1"/>
</dbReference>
<evidence type="ECO:0000313" key="1">
    <source>
        <dbReference type="EMBL" id="MCB6959975.1"/>
    </source>
</evidence>
<evidence type="ECO:0000313" key="3">
    <source>
        <dbReference type="EMBL" id="RGK37724.1"/>
    </source>
</evidence>
<dbReference type="RefSeq" id="WP_117686951.1">
    <property type="nucleotide sequence ID" value="NZ_JAJCJQ010000003.1"/>
</dbReference>
<evidence type="ECO:0000313" key="5">
    <source>
        <dbReference type="EMBL" id="RHI15691.1"/>
    </source>
</evidence>
<dbReference type="EMBL" id="QRKN01000042">
    <property type="protein sequence ID" value="RHI15691.1"/>
    <property type="molecule type" value="Genomic_DNA"/>
</dbReference>
<protein>
    <submittedName>
        <fullName evidence="3">Uncharacterized protein</fullName>
    </submittedName>
</protein>
<reference evidence="1" key="3">
    <citation type="submission" date="2021-10" db="EMBL/GenBank/DDBJ databases">
        <title>Collection of gut derived symbiotic bacterial strains cultured from healthy donors.</title>
        <authorList>
            <person name="Lin H."/>
            <person name="Littmann E."/>
            <person name="Kohout C."/>
            <person name="Pamer E.G."/>
        </authorList>
    </citation>
    <scope>NUCLEOTIDE SEQUENCE</scope>
    <source>
        <strain evidence="1">DFI.7.28A</strain>
    </source>
</reference>
<reference evidence="6 7" key="1">
    <citation type="submission" date="2018-08" db="EMBL/GenBank/DDBJ databases">
        <title>A genome reference for cultivated species of the human gut microbiota.</title>
        <authorList>
            <person name="Zou Y."/>
            <person name="Xue W."/>
            <person name="Luo G."/>
        </authorList>
    </citation>
    <scope>NUCLEOTIDE SEQUENCE [LARGE SCALE GENOMIC DNA]</scope>
    <source>
        <strain evidence="5 7">AM16-11</strain>
        <strain evidence="4 8">AM36-3AA</strain>
        <strain evidence="3 6">TF11-15AC</strain>
    </source>
</reference>
<dbReference type="Proteomes" id="UP000261052">
    <property type="component" value="Unassembled WGS sequence"/>
</dbReference>
<evidence type="ECO:0000313" key="7">
    <source>
        <dbReference type="Proteomes" id="UP000285865"/>
    </source>
</evidence>
<organism evidence="3 6">
    <name type="scientific">Agathobacter rectalis</name>
    <dbReference type="NCBI Taxonomy" id="39491"/>
    <lineage>
        <taxon>Bacteria</taxon>
        <taxon>Bacillati</taxon>
        <taxon>Bacillota</taxon>
        <taxon>Clostridia</taxon>
        <taxon>Lachnospirales</taxon>
        <taxon>Lachnospiraceae</taxon>
        <taxon>Agathobacter</taxon>
    </lineage>
</organism>
<dbReference type="Proteomes" id="UP000285865">
    <property type="component" value="Unassembled WGS sequence"/>
</dbReference>
<gene>
    <name evidence="5" type="ORF">DW172_16975</name>
    <name evidence="4" type="ORF">DW848_16730</name>
    <name evidence="3" type="ORF">DXD13_16335</name>
    <name evidence="2" type="ORF">GKE07_12375</name>
    <name evidence="1" type="ORF">LIZ82_03535</name>
</gene>
<evidence type="ECO:0000313" key="6">
    <source>
        <dbReference type="Proteomes" id="UP000261052"/>
    </source>
</evidence>
<dbReference type="InterPro" id="IPR058263">
    <property type="entry name" value="DUF7957"/>
</dbReference>
<evidence type="ECO:0000313" key="2">
    <source>
        <dbReference type="EMBL" id="MSC60978.1"/>
    </source>
</evidence>
<comment type="caution">
    <text evidence="3">The sequence shown here is derived from an EMBL/GenBank/DDBJ whole genome shotgun (WGS) entry which is preliminary data.</text>
</comment>
<evidence type="ECO:0000313" key="4">
    <source>
        <dbReference type="EMBL" id="RHC33598.1"/>
    </source>
</evidence>
<accession>A0A3E4LKD3</accession>
<dbReference type="Proteomes" id="UP001197741">
    <property type="component" value="Unassembled WGS sequence"/>
</dbReference>
<evidence type="ECO:0000313" key="9">
    <source>
        <dbReference type="Proteomes" id="UP000479563"/>
    </source>
</evidence>
<dbReference type="EMBL" id="QSQP01000053">
    <property type="protein sequence ID" value="RGK37724.1"/>
    <property type="molecule type" value="Genomic_DNA"/>
</dbReference>
<reference evidence="2 9" key="2">
    <citation type="journal article" date="2019" name="Nat. Med.">
        <title>A library of human gut bacterial isolates paired with longitudinal multiomics data enables mechanistic microbiome research.</title>
        <authorList>
            <person name="Poyet M."/>
            <person name="Groussin M."/>
            <person name="Gibbons S.M."/>
            <person name="Avila-Pacheco J."/>
            <person name="Jiang X."/>
            <person name="Kearney S.M."/>
            <person name="Perrotta A.R."/>
            <person name="Berdy B."/>
            <person name="Zhao S."/>
            <person name="Lieberman T.D."/>
            <person name="Swanson P.K."/>
            <person name="Smith M."/>
            <person name="Roesemann S."/>
            <person name="Alexander J.E."/>
            <person name="Rich S.A."/>
            <person name="Livny J."/>
            <person name="Vlamakis H."/>
            <person name="Clish C."/>
            <person name="Bullock K."/>
            <person name="Deik A."/>
            <person name="Scott J."/>
            <person name="Pierce K.A."/>
            <person name="Xavier R.J."/>
            <person name="Alm E.J."/>
        </authorList>
    </citation>
    <scope>NUCLEOTIDE SEQUENCE [LARGE SCALE GENOMIC DNA]</scope>
    <source>
        <strain evidence="2 9">BIOML-A11</strain>
    </source>
</reference>
<dbReference type="EMBL" id="JAJCJQ010000003">
    <property type="protein sequence ID" value="MCB6959975.1"/>
    <property type="molecule type" value="Genomic_DNA"/>
</dbReference>
<sequence>MYQYDKKHIEINGNIYDFDFDIRTVIQYKERFIVLLGIPFNKTEINNIYCLDAQARLIWQSEDLSIRYPALKNLLPYEQMGIKEDTIFASDFYGRNYKINVDSGKIEEFDVVK</sequence>
<name>A0A3E4LKD3_9FIRM</name>
<proteinExistence type="predicted"/>
<dbReference type="EMBL" id="QSHU01000056">
    <property type="protein sequence ID" value="RHC33598.1"/>
    <property type="molecule type" value="Genomic_DNA"/>
</dbReference>
<evidence type="ECO:0000313" key="8">
    <source>
        <dbReference type="Proteomes" id="UP000286104"/>
    </source>
</evidence>
<dbReference type="EMBL" id="WKQP01000021">
    <property type="protein sequence ID" value="MSC60978.1"/>
    <property type="molecule type" value="Genomic_DNA"/>
</dbReference>